<dbReference type="OrthoDB" id="6698128at2759"/>
<name>A0A1Y1LK32_PHOPY</name>
<reference evidence="2" key="1">
    <citation type="journal article" date="2016" name="Sci. Rep.">
        <title>Molecular characterization of firefly nuptial gifts: a multi-omics approach sheds light on postcopulatory sexual selection.</title>
        <authorList>
            <person name="Al-Wathiqui N."/>
            <person name="Fallon T.R."/>
            <person name="South A."/>
            <person name="Weng J.K."/>
            <person name="Lewis S.M."/>
        </authorList>
    </citation>
    <scope>NUCLEOTIDE SEQUENCE</scope>
</reference>
<evidence type="ECO:0000256" key="1">
    <source>
        <dbReference type="SAM" id="SignalP"/>
    </source>
</evidence>
<protein>
    <submittedName>
        <fullName evidence="2">Uncharacterized protein</fullName>
    </submittedName>
</protein>
<evidence type="ECO:0000313" key="2">
    <source>
        <dbReference type="EMBL" id="JAV74024.1"/>
    </source>
</evidence>
<feature type="chain" id="PRO_5013322156" evidence="1">
    <location>
        <begin position="20"/>
        <end position="183"/>
    </location>
</feature>
<dbReference type="GeneID" id="116179640"/>
<dbReference type="Pfam" id="PF11901">
    <property type="entry name" value="DM9"/>
    <property type="match status" value="1"/>
</dbReference>
<keyword evidence="1" id="KW-0732">Signal</keyword>
<dbReference type="EMBL" id="GEZM01053534">
    <property type="protein sequence ID" value="JAV74024.1"/>
    <property type="molecule type" value="Transcribed_RNA"/>
</dbReference>
<organism evidence="2">
    <name type="scientific">Photinus pyralis</name>
    <name type="common">Common eastern firefly</name>
    <name type="synonym">Lampyris pyralis</name>
    <dbReference type="NCBI Taxonomy" id="7054"/>
    <lineage>
        <taxon>Eukaryota</taxon>
        <taxon>Metazoa</taxon>
        <taxon>Ecdysozoa</taxon>
        <taxon>Arthropoda</taxon>
        <taxon>Hexapoda</taxon>
        <taxon>Insecta</taxon>
        <taxon>Pterygota</taxon>
        <taxon>Neoptera</taxon>
        <taxon>Endopterygota</taxon>
        <taxon>Coleoptera</taxon>
        <taxon>Polyphaga</taxon>
        <taxon>Elateriformia</taxon>
        <taxon>Elateroidea</taxon>
        <taxon>Lampyridae</taxon>
        <taxon>Lampyrinae</taxon>
        <taxon>Photinus</taxon>
    </lineage>
</organism>
<dbReference type="KEGG" id="ppyr:116179640"/>
<proteinExistence type="predicted"/>
<dbReference type="RefSeq" id="XP_031355306.1">
    <property type="nucleotide sequence ID" value="XM_031499446.1"/>
</dbReference>
<sequence>MNMILLGLILLWSVHLVSSSKIEGALIADHFFRDYYGLVPTDAIPGGKTEDGGMTYIGQFPVLNYFEDLRIDLLTATIVKGELRAYGPYNNRTVYSDDVNVKILCAKYPTEYKWYSPTQSYPPKCRYVTVGYEGTDLFVGKATVGRQEVLGKIFSNSTNRLIIPFNGGESYPSSYTVLTYCSS</sequence>
<feature type="signal peptide" evidence="1">
    <location>
        <begin position="1"/>
        <end position="19"/>
    </location>
</feature>
<dbReference type="InterPro" id="IPR006616">
    <property type="entry name" value="DM9_repeat"/>
</dbReference>
<dbReference type="PANTHER" id="PTHR31649:SF10">
    <property type="entry name" value="IP19903P-RELATED"/>
    <property type="match status" value="1"/>
</dbReference>
<accession>A0A1Y1LK32</accession>
<dbReference type="AlphaFoldDB" id="A0A1Y1LK32"/>
<dbReference type="PANTHER" id="PTHR31649">
    <property type="entry name" value="AGAP009604-PA"/>
    <property type="match status" value="1"/>
</dbReference>